<feature type="transmembrane region" description="Helical" evidence="2">
    <location>
        <begin position="28"/>
        <end position="51"/>
    </location>
</feature>
<dbReference type="RefSeq" id="WP_166289847.1">
    <property type="nucleotide sequence ID" value="NZ_CP049863.1"/>
</dbReference>
<dbReference type="KEGG" id="lvi:G7068_05165"/>
<keyword evidence="2" id="KW-0812">Transmembrane</keyword>
<evidence type="ECO:0000313" key="3">
    <source>
        <dbReference type="EMBL" id="QIK62665.1"/>
    </source>
</evidence>
<reference evidence="3 4" key="1">
    <citation type="submission" date="2020-03" db="EMBL/GenBank/DDBJ databases">
        <title>Leucobacter sp. nov., isolated from beetles.</title>
        <authorList>
            <person name="Hyun D.-W."/>
            <person name="Bae J.-W."/>
        </authorList>
    </citation>
    <scope>NUCLEOTIDE SEQUENCE [LARGE SCALE GENOMIC DNA]</scope>
    <source>
        <strain evidence="3 4">HDW9C</strain>
    </source>
</reference>
<feature type="region of interest" description="Disordered" evidence="1">
    <location>
        <begin position="1"/>
        <end position="26"/>
    </location>
</feature>
<sequence length="112" mass="11438">MSFYPPEVPPTPPVSPTPEPGKPGGGSILGGMGVGCGSYVLLFLLIFAPGVSGMIFTSTNTGYILYFAIPAVIGLVLAIIPTSRRWGIGLLIVSAASWLIALGPCLAFMGGL</sequence>
<name>A0A6G7XDM0_9MICO</name>
<accession>A0A6G7XDM0</accession>
<dbReference type="Proteomes" id="UP000502677">
    <property type="component" value="Chromosome"/>
</dbReference>
<evidence type="ECO:0000256" key="1">
    <source>
        <dbReference type="SAM" id="MobiDB-lite"/>
    </source>
</evidence>
<feature type="transmembrane region" description="Helical" evidence="2">
    <location>
        <begin position="63"/>
        <end position="80"/>
    </location>
</feature>
<keyword evidence="2" id="KW-1133">Transmembrane helix</keyword>
<dbReference type="AlphaFoldDB" id="A0A6G7XDM0"/>
<keyword evidence="2" id="KW-0472">Membrane</keyword>
<gene>
    <name evidence="3" type="ORF">G7068_05165</name>
</gene>
<evidence type="ECO:0000256" key="2">
    <source>
        <dbReference type="SAM" id="Phobius"/>
    </source>
</evidence>
<evidence type="ECO:0000313" key="4">
    <source>
        <dbReference type="Proteomes" id="UP000502677"/>
    </source>
</evidence>
<protein>
    <submittedName>
        <fullName evidence="3">Uncharacterized protein</fullName>
    </submittedName>
</protein>
<dbReference type="EMBL" id="CP049863">
    <property type="protein sequence ID" value="QIK62665.1"/>
    <property type="molecule type" value="Genomic_DNA"/>
</dbReference>
<feature type="compositionally biased region" description="Pro residues" evidence="1">
    <location>
        <begin position="1"/>
        <end position="21"/>
    </location>
</feature>
<feature type="transmembrane region" description="Helical" evidence="2">
    <location>
        <begin position="86"/>
        <end position="109"/>
    </location>
</feature>
<proteinExistence type="predicted"/>
<keyword evidence="4" id="KW-1185">Reference proteome</keyword>
<organism evidence="3 4">
    <name type="scientific">Leucobacter viscericola</name>
    <dbReference type="NCBI Taxonomy" id="2714935"/>
    <lineage>
        <taxon>Bacteria</taxon>
        <taxon>Bacillati</taxon>
        <taxon>Actinomycetota</taxon>
        <taxon>Actinomycetes</taxon>
        <taxon>Micrococcales</taxon>
        <taxon>Microbacteriaceae</taxon>
        <taxon>Leucobacter</taxon>
    </lineage>
</organism>